<dbReference type="AlphaFoldDB" id="A0AAD2TRD7"/>
<protein>
    <submittedName>
        <fullName evidence="1">Uncharacterized protein</fullName>
    </submittedName>
</protein>
<reference evidence="1 2" key="1">
    <citation type="submission" date="2012-02" db="EMBL/GenBank/DDBJ databases">
        <title>The Genome Sequence of Parabacteroides distasonis CL09T03C24.</title>
        <authorList>
            <consortium name="The Broad Institute Genome Sequencing Platform"/>
            <person name="Earl A."/>
            <person name="Ward D."/>
            <person name="Feldgarden M."/>
            <person name="Gevers D."/>
            <person name="Zitomersky N.L."/>
            <person name="Coyne M.J."/>
            <person name="Comstock L.E."/>
            <person name="Young S.K."/>
            <person name="Zeng Q."/>
            <person name="Gargeya S."/>
            <person name="Fitzgerald M."/>
            <person name="Haas B."/>
            <person name="Abouelleil A."/>
            <person name="Alvarado L."/>
            <person name="Arachchi H.M."/>
            <person name="Berlin A."/>
            <person name="Chapman S.B."/>
            <person name="Gearin G."/>
            <person name="Goldberg J."/>
            <person name="Griggs A."/>
            <person name="Gujja S."/>
            <person name="Hansen M."/>
            <person name="Heiman D."/>
            <person name="Howarth C."/>
            <person name="Larimer J."/>
            <person name="Lui A."/>
            <person name="MacDonald P.J.P."/>
            <person name="McCowen C."/>
            <person name="Montmayeur A."/>
            <person name="Murphy C."/>
            <person name="Neiman D."/>
            <person name="Pearson M."/>
            <person name="Priest M."/>
            <person name="Roberts A."/>
            <person name="Saif S."/>
            <person name="Shea T."/>
            <person name="Sisk P."/>
            <person name="Stolte C."/>
            <person name="Sykes S."/>
            <person name="Wortman J."/>
            <person name="Nusbaum C."/>
            <person name="Birren B."/>
        </authorList>
    </citation>
    <scope>NUCLEOTIDE SEQUENCE [LARGE SCALE GENOMIC DNA]</scope>
    <source>
        <strain evidence="1 2">CL09T03C24</strain>
    </source>
</reference>
<gene>
    <name evidence="1" type="ORF">HMPREF1059_01555</name>
</gene>
<evidence type="ECO:0000313" key="1">
    <source>
        <dbReference type="EMBL" id="EKN28770.1"/>
    </source>
</evidence>
<dbReference type="Proteomes" id="UP000006262">
    <property type="component" value="Unassembled WGS sequence"/>
</dbReference>
<proteinExistence type="predicted"/>
<evidence type="ECO:0000313" key="2">
    <source>
        <dbReference type="Proteomes" id="UP000006262"/>
    </source>
</evidence>
<sequence>MNSNYFYSNTVLSSRNKRFLEEVQTIAESIKQQVYVLSGPLIDSKYQYNDDSLIIVLSSKRKIAFVTTRKVDDDFMDLCKDIIEDIGSVSDKYGYKEKIGRPRKWKDRLTGIYSVKDINDVTMWFCKDIAINDADDFRTLDLLVSLYW</sequence>
<name>A0AAD2TRD7_PARDI</name>
<accession>A0AAD2TRD7</accession>
<dbReference type="EMBL" id="AGZN01000014">
    <property type="protein sequence ID" value="EKN28770.1"/>
    <property type="molecule type" value="Genomic_DNA"/>
</dbReference>
<organism evidence="1 2">
    <name type="scientific">Parabacteroides distasonis CL09T03C24</name>
    <dbReference type="NCBI Taxonomy" id="999417"/>
    <lineage>
        <taxon>Bacteria</taxon>
        <taxon>Pseudomonadati</taxon>
        <taxon>Bacteroidota</taxon>
        <taxon>Bacteroidia</taxon>
        <taxon>Bacteroidales</taxon>
        <taxon>Tannerellaceae</taxon>
        <taxon>Parabacteroides</taxon>
    </lineage>
</organism>
<comment type="caution">
    <text evidence="1">The sequence shown here is derived from an EMBL/GenBank/DDBJ whole genome shotgun (WGS) entry which is preliminary data.</text>
</comment>